<reference evidence="1" key="1">
    <citation type="submission" date="2020-09" db="EMBL/GenBank/DDBJ databases">
        <title>A novel bacterium of genus Paenibacillus, isolated from South China Sea.</title>
        <authorList>
            <person name="Huang H."/>
            <person name="Mo K."/>
            <person name="Hu Y."/>
        </authorList>
    </citation>
    <scope>NUCLEOTIDE SEQUENCE</scope>
    <source>
        <strain evidence="1">IB182496</strain>
    </source>
</reference>
<comment type="caution">
    <text evidence="1">The sequence shown here is derived from an EMBL/GenBank/DDBJ whole genome shotgun (WGS) entry which is preliminary data.</text>
</comment>
<keyword evidence="1" id="KW-0808">Transferase</keyword>
<dbReference type="GO" id="GO:0000155">
    <property type="term" value="F:phosphorelay sensor kinase activity"/>
    <property type="evidence" value="ECO:0007669"/>
    <property type="project" value="TreeGrafter"/>
</dbReference>
<accession>A0A927BTR7</accession>
<sequence length="219" mass="24180">MKNSKEKLLVCVYYGPNGERLIRRGAELARMMGCPLDVVNVVPGASGELDFEMERFASHWQTCCSELGADYLSEPAGSRDRAEAIAEVARKRGATQIVIGQSGQTRWQEITQGSFINELLGEIGNIDLHVVAVQRMDDKLYDSHEHGVPVFVVHEASNFRIAGAEGAARQIAEGVFFRERNTDFDNGVLRVAAKDGIRYLDVDQGIVDDPPADWAAERT</sequence>
<dbReference type="GO" id="GO:0005886">
    <property type="term" value="C:plasma membrane"/>
    <property type="evidence" value="ECO:0007669"/>
    <property type="project" value="TreeGrafter"/>
</dbReference>
<keyword evidence="1" id="KW-0418">Kinase</keyword>
<protein>
    <submittedName>
        <fullName evidence="1">Histidine kinase</fullName>
    </submittedName>
</protein>
<name>A0A927BTR7_9BACL</name>
<gene>
    <name evidence="1" type="ORF">IDH44_09240</name>
</gene>
<dbReference type="SUPFAM" id="SSF52402">
    <property type="entry name" value="Adenine nucleotide alpha hydrolases-like"/>
    <property type="match status" value="1"/>
</dbReference>
<dbReference type="InterPro" id="IPR014729">
    <property type="entry name" value="Rossmann-like_a/b/a_fold"/>
</dbReference>
<dbReference type="InterPro" id="IPR052023">
    <property type="entry name" value="Histidine_kinase_KdpD"/>
</dbReference>
<keyword evidence="2" id="KW-1185">Reference proteome</keyword>
<dbReference type="EMBL" id="JACXIZ010000015">
    <property type="protein sequence ID" value="MBD2845374.1"/>
    <property type="molecule type" value="Genomic_DNA"/>
</dbReference>
<evidence type="ECO:0000313" key="1">
    <source>
        <dbReference type="EMBL" id="MBD2845374.1"/>
    </source>
</evidence>
<organism evidence="1 2">
    <name type="scientific">Paenibacillus sabuli</name>
    <dbReference type="NCBI Taxonomy" id="2772509"/>
    <lineage>
        <taxon>Bacteria</taxon>
        <taxon>Bacillati</taxon>
        <taxon>Bacillota</taxon>
        <taxon>Bacilli</taxon>
        <taxon>Bacillales</taxon>
        <taxon>Paenibacillaceae</taxon>
        <taxon>Paenibacillus</taxon>
    </lineage>
</organism>
<dbReference type="AlphaFoldDB" id="A0A927BTR7"/>
<proteinExistence type="predicted"/>
<dbReference type="Proteomes" id="UP000621560">
    <property type="component" value="Unassembled WGS sequence"/>
</dbReference>
<dbReference type="Gene3D" id="3.40.50.620">
    <property type="entry name" value="HUPs"/>
    <property type="match status" value="1"/>
</dbReference>
<dbReference type="PANTHER" id="PTHR45569:SF1">
    <property type="entry name" value="SENSOR PROTEIN KDPD"/>
    <property type="match status" value="1"/>
</dbReference>
<dbReference type="PANTHER" id="PTHR45569">
    <property type="entry name" value="SENSOR PROTEIN KDPD"/>
    <property type="match status" value="1"/>
</dbReference>
<dbReference type="RefSeq" id="WP_190916921.1">
    <property type="nucleotide sequence ID" value="NZ_JACXIZ010000015.1"/>
</dbReference>
<evidence type="ECO:0000313" key="2">
    <source>
        <dbReference type="Proteomes" id="UP000621560"/>
    </source>
</evidence>